<evidence type="ECO:0000256" key="12">
    <source>
        <dbReference type="SAM" id="MobiDB-lite"/>
    </source>
</evidence>
<dbReference type="InterPro" id="IPR005135">
    <property type="entry name" value="Endo/exonuclease/phosphatase"/>
</dbReference>
<feature type="region of interest" description="Disordered" evidence="12">
    <location>
        <begin position="2647"/>
        <end position="2697"/>
    </location>
</feature>
<evidence type="ECO:0000256" key="7">
    <source>
        <dbReference type="ARBA" id="ARBA00022968"/>
    </source>
</evidence>
<keyword evidence="11" id="KW-0175">Coiled coil</keyword>
<protein>
    <submittedName>
        <fullName evidence="15">Ribonuclease H-like superfamily</fullName>
    </submittedName>
</protein>
<dbReference type="GO" id="GO:0032259">
    <property type="term" value="P:methylation"/>
    <property type="evidence" value="ECO:0007669"/>
    <property type="project" value="UniProtKB-KW"/>
</dbReference>
<dbReference type="InterPro" id="IPR026960">
    <property type="entry name" value="RVT-Znf"/>
</dbReference>
<feature type="compositionally biased region" description="Basic and acidic residues" evidence="12">
    <location>
        <begin position="849"/>
        <end position="861"/>
    </location>
</feature>
<evidence type="ECO:0000313" key="16">
    <source>
        <dbReference type="Proteomes" id="UP000694251"/>
    </source>
</evidence>
<sequence length="2718" mass="308691">MQKMAKENSSHHLAEAKRKRLTWILCVSGLCILSYVLGSWQNNTVPTSSSEAYSRMGCDETTTTTRAQTTQTQTNPSSNDDENLSSSSSSEPVELDFESHHKLELKITNQTVKYFEPCDMSLSEYTPCEDRERGRRFDRNMMKYRERHCPSKDELLYCLIPPPPNYKIPFKWPQSRDYAWYDNIPHKELSIEKAIQNWIQVEGERFRFPGGGTMFPRGADAYIDDIARLIPLTDGAIRTAIDTGCGVASFGAYLLKRDIVAMSFAPRDTHEVQVQFALERGVPAIIGIMGSRRLPYPARAFDLAHCSRCLIPWFQNDGLYLTEVDRVLRPGGYWILSGPPINWKKYWKGWERSQEDLKQEQDSIEDAARSLCWKKVTEKGDLSIWQKPINHIECNKLKRVHKSPPLCSKSDLPDFAWYKDLESCVTPLPEANSPEEFAGGALEDWPDRAFAVPPRIIQGTIPNTNAEKFREDNEVWKERITYYKQIMPELSKGRFRNIMDMNAYLGGFAAAMMKYPSWVMNVVPVDTEKQTLGVIFERGFIGTYQDWCEGFSTYPRTYDLIHAGGLFSIYENRCDVTLLLLEMDRILRPEGTVVFRDTVEMLTKIQSITNGMRWKSRILDHEKGPFNPEKILLAVKSYWTAKGKGIAKEEPSPPRKRIRIQAPDLDTSDLIQENSLTLIGRLTNPSIQRLWSLIPFLSNIWNLKGKAIGSDLGRGMFQFRFDFEEDIQKVLENRPYHFDQWMVILQRWEPIISPSFPSKIPFWIQLDGLPLHYWKPAMLRNIGEQLGEYLGQDLSPTTALIQVLIDGFKPLIMETMIDFPDGSEALVTLTYKKLRGHCFYCLRLSHEEKDCPEKPTPKEPPKQLISTPRVRETSVSNHLSQSSHRSVKELPKQHISNSRRTTDSRNSSYSAKRNYSAREEAERYQPAWRPREYRATNRDYSSKSRERPSGEEQVMGELREVTIQYTSCADPTESAARKQRVIQGEARGLMADTAAQIIAATTSPLEKPGDNHPPLSPDLPRFSDTPLTAALPEKKKRGRPPLNKANTKGSAKLTGAKSSKRNMVLVQNSPKKRTNSGKSITPSGEIETDNREITRTQKYQSPTEASSSRNQNLQKTGKARADTNSRPQTKNIDEVVLNKLKWMDYQSNVLVSPQAPGAGGLALWWKKEIELEVLASCQNFIDTKIKVKGKSFFATFVYGEPDRSKRLKVWNQLREQAAERSDPWLLTGDFNDIIESSEKRGGPDRPEGSFTDLRSFMSECDLYDLKFSGNFLSWRGQRYTHLVRCRLDRAMANSSWAEAYPSGRSEYLRFEGSDHRPIVTSFEPARKKQKGIFRYDRRLKDNEQVKKLILEAWNAEEHASVERRISSCRRAIITWHKESQQNSQKRIEELRRQLEEAMTNDAETTEQIERINKDLHSAYQEEEAFWKQRSRQLWLALGDKNTGYFHAATKGRKAINNISVIENDQGQAVYEEEQIVKAISDYYQNLFTSQEGERITTVQEALLPCISAEANAALILPPSPQEIEKACFSINPDKAPGPDGFSASFFRPIDYRPIALCSVYYKIIAKLLSRRLQPVLNNIISENQSAFVPKRAINDNVLITHETLHYLKTSGAKKRCYMAVKTDMSKAYDRLEWDFIQAVLERLGFHPIWVQWLMQCVKTVSYSFLLNGAAHGLVKPQRGLRQGDPLSPYIFILCSEVLSGLCHRAQERGQLTGIRVAKSSPRVNHLLFADDTMFFCRSDQDSCSALISILQRYESASGQKINTQKSAITFSSKTQKEVKERVKKELKIQKEGGQGKYLGLPELFGRKKRDLFSMIVDRIKQRALSWSSRFLSQAGKLIMLKSVLAAMPTYTMTCFKLPNNLCKRIQSALRRFWWDANTEKKKMCWVSWKKLTRSIKDGGLGFRDIQKFNDALLAKISWRILTNPNSLLARVLLGKYSHTTHFLDSKTPKSASHGWRGIGIGRDLLRSQLGKAIGNGTSTPLWSEPWLSLELPKMPMGPTPKYAKDWKVSNLLNPITAEWNVELIQELLPEYVNDILLLKPSRLGAQDKWVWLSTATGDYTAKSGYFEALKLDPNSYEEEPASLGINWKEEVWAIKSSPKTKLVLWKALQNALPVGENLKHRNINLTAQCSFCGEDETVSHLFFTCCLASQLWDQTPCKISPNLRHISSFRAGFEVTKNLICLPPTGLGAGPIVPWIIWSLWHARNQRIFNQQQIQPEEIVLLATLRAKEWQAAQKEKNPKKLKQTRVSEVPLPSQLVVCNTDAAWKDKSSAGLGWIFSRSGSRFNQGSTVVRHIGSPLMAEASAIFHALQHAIDLGISHLHIASDSSQVIKALKSEILSKELHGIQHDILTLSSQFDVIAFNFTSRASNKAADMLAKETLRLYTSPATLISKSFASISDRVEISTDAPWKAETRDAGFGWIIKGFKPGSDLPNQSSARNIRSALMAEALALLLALQHAKDLGITTLSIASDSQQLIKAINSRTPSPELHGIFHDTLRLASEFDDVKFSSIPRCENRAADKLSKAGLASISIAIWRVSRYYALLLLHNNDDDHSCVRSAASWDENQQVYGGRNEVTRASEFDDVKFSSIPPCENRAADKLSKAGLASISIAIWRVSRYYALLLLHNNDDDHSCVRSAASWDENQQVYGGRNEVTRDLGEHDAEEPSDGEEDDTNRTLEVHKETRSALKTNLKNEDQPETSLFSSESFSAILKSSSFTCI</sequence>
<keyword evidence="6" id="KW-0256">Endoplasmic reticulum</keyword>
<dbReference type="Pfam" id="PF03141">
    <property type="entry name" value="Methyltransf_29"/>
    <property type="match status" value="1"/>
</dbReference>
<evidence type="ECO:0000256" key="2">
    <source>
        <dbReference type="ARBA" id="ARBA00008361"/>
    </source>
</evidence>
<dbReference type="Pfam" id="PF13456">
    <property type="entry name" value="RVT_3"/>
    <property type="match status" value="2"/>
</dbReference>
<evidence type="ECO:0000256" key="5">
    <source>
        <dbReference type="ARBA" id="ARBA00022692"/>
    </source>
</evidence>
<comment type="subcellular location">
    <subcellularLocation>
        <location evidence="1">Endoplasmic reticulum membrane</location>
        <topology evidence="1">Single-pass type II membrane protein</topology>
    </subcellularLocation>
</comment>
<evidence type="ECO:0000256" key="6">
    <source>
        <dbReference type="ARBA" id="ARBA00022824"/>
    </source>
</evidence>
<dbReference type="PROSITE" id="PS50878">
    <property type="entry name" value="RT_POL"/>
    <property type="match status" value="1"/>
</dbReference>
<dbReference type="GO" id="GO:0004523">
    <property type="term" value="F:RNA-DNA hybrid ribonuclease activity"/>
    <property type="evidence" value="ECO:0007669"/>
    <property type="project" value="InterPro"/>
</dbReference>
<dbReference type="CDD" id="cd06222">
    <property type="entry name" value="RNase_H_like"/>
    <property type="match status" value="2"/>
</dbReference>
<name>A0A8T2CIS7_ARASU</name>
<feature type="transmembrane region" description="Helical" evidence="13">
    <location>
        <begin position="21"/>
        <end position="40"/>
    </location>
</feature>
<dbReference type="Pfam" id="PF00078">
    <property type="entry name" value="RVT_1"/>
    <property type="match status" value="1"/>
</dbReference>
<keyword evidence="10" id="KW-0325">Glycoprotein</keyword>
<feature type="compositionally biased region" description="Basic and acidic residues" evidence="12">
    <location>
        <begin position="2672"/>
        <end position="2694"/>
    </location>
</feature>
<feature type="compositionally biased region" description="Polar residues" evidence="12">
    <location>
        <begin position="1096"/>
        <end position="1115"/>
    </location>
</feature>
<dbReference type="CDD" id="cd01650">
    <property type="entry name" value="RT_nLTR_like"/>
    <property type="match status" value="1"/>
</dbReference>
<evidence type="ECO:0000256" key="1">
    <source>
        <dbReference type="ARBA" id="ARBA00004648"/>
    </source>
</evidence>
<dbReference type="Pfam" id="PF14392">
    <property type="entry name" value="zf-CCHC_4"/>
    <property type="match status" value="1"/>
</dbReference>
<feature type="compositionally biased region" description="Polar residues" evidence="12">
    <location>
        <begin position="873"/>
        <end position="884"/>
    </location>
</feature>
<dbReference type="InterPro" id="IPR025836">
    <property type="entry name" value="Zn_knuckle_CX2CX4HX4C"/>
</dbReference>
<keyword evidence="4" id="KW-0808">Transferase</keyword>
<evidence type="ECO:0000313" key="15">
    <source>
        <dbReference type="EMBL" id="KAG7599397.1"/>
    </source>
</evidence>
<keyword evidence="8 13" id="KW-1133">Transmembrane helix</keyword>
<dbReference type="GO" id="GO:0005768">
    <property type="term" value="C:endosome"/>
    <property type="evidence" value="ECO:0007669"/>
    <property type="project" value="TreeGrafter"/>
</dbReference>
<feature type="compositionally biased region" description="Basic and acidic residues" evidence="12">
    <location>
        <begin position="916"/>
        <end position="950"/>
    </location>
</feature>
<evidence type="ECO:0000259" key="14">
    <source>
        <dbReference type="PROSITE" id="PS50878"/>
    </source>
</evidence>
<keyword evidence="9 13" id="KW-0472">Membrane</keyword>
<organism evidence="15 16">
    <name type="scientific">Arabidopsis suecica</name>
    <name type="common">Swedish thale-cress</name>
    <name type="synonym">Cardaminopsis suecica</name>
    <dbReference type="NCBI Taxonomy" id="45249"/>
    <lineage>
        <taxon>Eukaryota</taxon>
        <taxon>Viridiplantae</taxon>
        <taxon>Streptophyta</taxon>
        <taxon>Embryophyta</taxon>
        <taxon>Tracheophyta</taxon>
        <taxon>Spermatophyta</taxon>
        <taxon>Magnoliopsida</taxon>
        <taxon>eudicotyledons</taxon>
        <taxon>Gunneridae</taxon>
        <taxon>Pentapetalae</taxon>
        <taxon>rosids</taxon>
        <taxon>malvids</taxon>
        <taxon>Brassicales</taxon>
        <taxon>Brassicaceae</taxon>
        <taxon>Camelineae</taxon>
        <taxon>Arabidopsis</taxon>
    </lineage>
</organism>
<dbReference type="Pfam" id="PF03372">
    <property type="entry name" value="Exo_endo_phos"/>
    <property type="match status" value="1"/>
</dbReference>
<dbReference type="Proteomes" id="UP000694251">
    <property type="component" value="Chromosome 6"/>
</dbReference>
<dbReference type="PANTHER" id="PTHR10108:SF1058">
    <property type="entry name" value="METHYLTRANSFERASE PMT18-RELATED"/>
    <property type="match status" value="1"/>
</dbReference>
<dbReference type="InterPro" id="IPR000477">
    <property type="entry name" value="RT_dom"/>
</dbReference>
<dbReference type="Pfam" id="PF13966">
    <property type="entry name" value="zf-RVT"/>
    <property type="match status" value="1"/>
</dbReference>
<dbReference type="FunFam" id="3.40.50.150:FF:000123">
    <property type="entry name" value="Putative methyltransferase PMT15"/>
    <property type="match status" value="1"/>
</dbReference>
<comment type="caution">
    <text evidence="15">The sequence shown here is derived from an EMBL/GenBank/DDBJ whole genome shotgun (WGS) entry which is preliminary data.</text>
</comment>
<keyword evidence="3" id="KW-0489">Methyltransferase</keyword>
<evidence type="ECO:0000256" key="10">
    <source>
        <dbReference type="ARBA" id="ARBA00023180"/>
    </source>
</evidence>
<dbReference type="PANTHER" id="PTHR10108">
    <property type="entry name" value="SAM-DEPENDENT METHYLTRANSFERASE"/>
    <property type="match status" value="1"/>
</dbReference>
<gene>
    <name evidence="15" type="ORF">ISN44_As06g035810</name>
</gene>
<feature type="region of interest" description="Disordered" evidence="12">
    <location>
        <begin position="46"/>
        <end position="95"/>
    </location>
</feature>
<evidence type="ECO:0000256" key="8">
    <source>
        <dbReference type="ARBA" id="ARBA00022989"/>
    </source>
</evidence>
<evidence type="ECO:0000256" key="11">
    <source>
        <dbReference type="SAM" id="Coils"/>
    </source>
</evidence>
<feature type="region of interest" description="Disordered" evidence="12">
    <location>
        <begin position="1002"/>
        <end position="1132"/>
    </location>
</feature>
<feature type="coiled-coil region" evidence="11">
    <location>
        <begin position="1377"/>
        <end position="1414"/>
    </location>
</feature>
<feature type="compositionally biased region" description="Low complexity" evidence="12">
    <location>
        <begin position="61"/>
        <end position="92"/>
    </location>
</feature>
<feature type="domain" description="Reverse transcriptase" evidence="14">
    <location>
        <begin position="1512"/>
        <end position="1802"/>
    </location>
</feature>
<dbReference type="GO" id="GO:0003676">
    <property type="term" value="F:nucleic acid binding"/>
    <property type="evidence" value="ECO:0007669"/>
    <property type="project" value="InterPro"/>
</dbReference>
<dbReference type="GO" id="GO:0005789">
    <property type="term" value="C:endoplasmic reticulum membrane"/>
    <property type="evidence" value="ECO:0007669"/>
    <property type="project" value="UniProtKB-SubCell"/>
</dbReference>
<dbReference type="GO" id="GO:0008168">
    <property type="term" value="F:methyltransferase activity"/>
    <property type="evidence" value="ECO:0007669"/>
    <property type="project" value="UniProtKB-KW"/>
</dbReference>
<evidence type="ECO:0000256" key="4">
    <source>
        <dbReference type="ARBA" id="ARBA00022679"/>
    </source>
</evidence>
<dbReference type="GO" id="GO:0005802">
    <property type="term" value="C:trans-Golgi network"/>
    <property type="evidence" value="ECO:0007669"/>
    <property type="project" value="TreeGrafter"/>
</dbReference>
<keyword evidence="7" id="KW-0735">Signal-anchor</keyword>
<dbReference type="InterPro" id="IPR044730">
    <property type="entry name" value="RNase_H-like_dom_plant"/>
</dbReference>
<keyword evidence="5 13" id="KW-0812">Transmembrane</keyword>
<evidence type="ECO:0000256" key="9">
    <source>
        <dbReference type="ARBA" id="ARBA00023136"/>
    </source>
</evidence>
<dbReference type="Pfam" id="PF14111">
    <property type="entry name" value="DUF4283"/>
    <property type="match status" value="1"/>
</dbReference>
<reference evidence="15 16" key="1">
    <citation type="submission" date="2020-12" db="EMBL/GenBank/DDBJ databases">
        <title>Concerted genomic and epigenomic changes stabilize Arabidopsis allopolyploids.</title>
        <authorList>
            <person name="Chen Z."/>
        </authorList>
    </citation>
    <scope>NUCLEOTIDE SEQUENCE [LARGE SCALE GENOMIC DNA]</scope>
    <source>
        <strain evidence="15">As9502</strain>
        <tissue evidence="15">Leaf</tissue>
    </source>
</reference>
<feature type="compositionally biased region" description="Acidic residues" evidence="12">
    <location>
        <begin position="2660"/>
        <end position="2671"/>
    </location>
</feature>
<evidence type="ECO:0000256" key="3">
    <source>
        <dbReference type="ARBA" id="ARBA00022603"/>
    </source>
</evidence>
<keyword evidence="16" id="KW-1185">Reference proteome</keyword>
<dbReference type="InterPro" id="IPR004159">
    <property type="entry name" value="Put_SAM_MeTrfase"/>
</dbReference>
<proteinExistence type="inferred from homology"/>
<accession>A0A8T2CIS7</accession>
<dbReference type="InterPro" id="IPR002156">
    <property type="entry name" value="RNaseH_domain"/>
</dbReference>
<feature type="region of interest" description="Disordered" evidence="12">
    <location>
        <begin position="849"/>
        <end position="955"/>
    </location>
</feature>
<feature type="compositionally biased region" description="Low complexity" evidence="12">
    <location>
        <begin position="896"/>
        <end position="910"/>
    </location>
</feature>
<dbReference type="InterPro" id="IPR025558">
    <property type="entry name" value="DUF4283"/>
</dbReference>
<comment type="similarity">
    <text evidence="2">Belongs to the methyltransferase superfamily.</text>
</comment>
<dbReference type="OrthoDB" id="688652at2759"/>
<evidence type="ECO:0000256" key="13">
    <source>
        <dbReference type="SAM" id="Phobius"/>
    </source>
</evidence>
<dbReference type="EMBL" id="JAEFBJ010000006">
    <property type="protein sequence ID" value="KAG7599397.1"/>
    <property type="molecule type" value="Genomic_DNA"/>
</dbReference>